<dbReference type="GO" id="GO:0012507">
    <property type="term" value="C:ER to Golgi transport vesicle membrane"/>
    <property type="evidence" value="ECO:0000318"/>
    <property type="project" value="GO_Central"/>
</dbReference>
<dbReference type="PANTHER" id="PTHR10013">
    <property type="entry name" value="GENERAL VESICULAR TRANSPORT FACTOR P115"/>
    <property type="match status" value="1"/>
</dbReference>
<dbReference type="InterPro" id="IPR006953">
    <property type="entry name" value="Vesicle_Uso1_P115_head"/>
</dbReference>
<dbReference type="GO" id="GO:0048211">
    <property type="term" value="P:Golgi vesicle docking"/>
    <property type="evidence" value="ECO:0000318"/>
    <property type="project" value="GO_Central"/>
</dbReference>
<dbReference type="Gene3D" id="1.25.10.10">
    <property type="entry name" value="Leucine-rich Repeat Variant"/>
    <property type="match status" value="1"/>
</dbReference>
<dbReference type="VEuPathDB" id="FungiDB:PGTG_03118"/>
<proteinExistence type="predicted"/>
<dbReference type="GO" id="GO:0061025">
    <property type="term" value="P:membrane fusion"/>
    <property type="evidence" value="ECO:0000318"/>
    <property type="project" value="GO_Central"/>
</dbReference>
<name>E3JYN7_PUCGT</name>
<dbReference type="GO" id="GO:0000139">
    <property type="term" value="C:Golgi membrane"/>
    <property type="evidence" value="ECO:0007669"/>
    <property type="project" value="InterPro"/>
</dbReference>
<dbReference type="FunCoup" id="E3JYN7">
    <property type="interactions" value="454"/>
</dbReference>
<evidence type="ECO:0000256" key="4">
    <source>
        <dbReference type="SAM" id="MobiDB-lite"/>
    </source>
</evidence>
<dbReference type="OrthoDB" id="198977at2759"/>
<dbReference type="PANTHER" id="PTHR10013:SF0">
    <property type="entry name" value="GENERAL VESICULAR TRANSPORT FACTOR P115"/>
    <property type="match status" value="1"/>
</dbReference>
<feature type="compositionally biased region" description="Acidic residues" evidence="4">
    <location>
        <begin position="858"/>
        <end position="868"/>
    </location>
</feature>
<dbReference type="EMBL" id="DS178267">
    <property type="protein sequence ID" value="EFP77162.2"/>
    <property type="molecule type" value="Genomic_DNA"/>
</dbReference>
<dbReference type="GO" id="GO:0006888">
    <property type="term" value="P:endoplasmic reticulum to Golgi vesicle-mediated transport"/>
    <property type="evidence" value="ECO:0000318"/>
    <property type="project" value="GO_Central"/>
</dbReference>
<dbReference type="InterPro" id="IPR024095">
    <property type="entry name" value="Vesicle_P115"/>
</dbReference>
<reference key="1">
    <citation type="submission" date="2007-01" db="EMBL/GenBank/DDBJ databases">
        <title>The Genome Sequence of Puccinia graminis f. sp. tritici Strain CRL 75-36-700-3.</title>
        <authorList>
            <consortium name="The Broad Institute Genome Sequencing Platform"/>
            <person name="Birren B."/>
            <person name="Lander E."/>
            <person name="Galagan J."/>
            <person name="Nusbaum C."/>
            <person name="Devon K."/>
            <person name="Cuomo C."/>
            <person name="Jaffe D."/>
            <person name="Butler J."/>
            <person name="Alvarez P."/>
            <person name="Gnerre S."/>
            <person name="Grabherr M."/>
            <person name="Mauceli E."/>
            <person name="Brockman W."/>
            <person name="Young S."/>
            <person name="LaButti K."/>
            <person name="Sykes S."/>
            <person name="DeCaprio D."/>
            <person name="Crawford M."/>
            <person name="Koehrsen M."/>
            <person name="Engels R."/>
            <person name="Montgomery P."/>
            <person name="Pearson M."/>
            <person name="Howarth C."/>
            <person name="Larson L."/>
            <person name="White J."/>
            <person name="Zeng Q."/>
            <person name="Kodira C."/>
            <person name="Yandava C."/>
            <person name="Alvarado L."/>
            <person name="O'Leary S."/>
            <person name="Szabo L."/>
            <person name="Dean R."/>
            <person name="Schein J."/>
        </authorList>
    </citation>
    <scope>NUCLEOTIDE SEQUENCE</scope>
    <source>
        <strain>CRL 75-36-700-3</strain>
    </source>
</reference>
<dbReference type="GO" id="GO:0006886">
    <property type="term" value="P:intracellular protein transport"/>
    <property type="evidence" value="ECO:0000318"/>
    <property type="project" value="GO_Central"/>
</dbReference>
<dbReference type="InterPro" id="IPR016024">
    <property type="entry name" value="ARM-type_fold"/>
</dbReference>
<evidence type="ECO:0000313" key="7">
    <source>
        <dbReference type="EMBL" id="EFP77162.2"/>
    </source>
</evidence>
<keyword evidence="8" id="KW-1185">Reference proteome</keyword>
<dbReference type="InParanoid" id="E3JYN7"/>
<evidence type="ECO:0000259" key="5">
    <source>
        <dbReference type="Pfam" id="PF04869"/>
    </source>
</evidence>
<keyword evidence="3" id="KW-0175">Coiled coil</keyword>
<evidence type="ECO:0000256" key="1">
    <source>
        <dbReference type="ARBA" id="ARBA00004555"/>
    </source>
</evidence>
<dbReference type="eggNOG" id="KOG0946">
    <property type="taxonomic scope" value="Eukaryota"/>
</dbReference>
<dbReference type="STRING" id="418459.E3JYN7"/>
<organism evidence="7 8">
    <name type="scientific">Puccinia graminis f. sp. tritici (strain CRL 75-36-700-3 / race SCCL)</name>
    <name type="common">Black stem rust fungus</name>
    <dbReference type="NCBI Taxonomy" id="418459"/>
    <lineage>
        <taxon>Eukaryota</taxon>
        <taxon>Fungi</taxon>
        <taxon>Dikarya</taxon>
        <taxon>Basidiomycota</taxon>
        <taxon>Pucciniomycotina</taxon>
        <taxon>Pucciniomycetes</taxon>
        <taxon>Pucciniales</taxon>
        <taxon>Pucciniaceae</taxon>
        <taxon>Puccinia</taxon>
    </lineage>
</organism>
<feature type="region of interest" description="Disordered" evidence="4">
    <location>
        <begin position="741"/>
        <end position="762"/>
    </location>
</feature>
<reference evidence="8" key="2">
    <citation type="journal article" date="2011" name="Proc. Natl. Acad. Sci. U.S.A.">
        <title>Obligate biotrophy features unraveled by the genomic analysis of rust fungi.</title>
        <authorList>
            <person name="Duplessis S."/>
            <person name="Cuomo C.A."/>
            <person name="Lin Y.-C."/>
            <person name="Aerts A."/>
            <person name="Tisserant E."/>
            <person name="Veneault-Fourrey C."/>
            <person name="Joly D.L."/>
            <person name="Hacquard S."/>
            <person name="Amselem J."/>
            <person name="Cantarel B.L."/>
            <person name="Chiu R."/>
            <person name="Coutinho P.M."/>
            <person name="Feau N."/>
            <person name="Field M."/>
            <person name="Frey P."/>
            <person name="Gelhaye E."/>
            <person name="Goldberg J."/>
            <person name="Grabherr M.G."/>
            <person name="Kodira C.D."/>
            <person name="Kohler A."/>
            <person name="Kuees U."/>
            <person name="Lindquist E.A."/>
            <person name="Lucas S.M."/>
            <person name="Mago R."/>
            <person name="Mauceli E."/>
            <person name="Morin E."/>
            <person name="Murat C."/>
            <person name="Pangilinan J.L."/>
            <person name="Park R."/>
            <person name="Pearson M."/>
            <person name="Quesneville H."/>
            <person name="Rouhier N."/>
            <person name="Sakthikumar S."/>
            <person name="Salamov A.A."/>
            <person name="Schmutz J."/>
            <person name="Selles B."/>
            <person name="Shapiro H."/>
            <person name="Tanguay P."/>
            <person name="Tuskan G.A."/>
            <person name="Henrissat B."/>
            <person name="Van de Peer Y."/>
            <person name="Rouze P."/>
            <person name="Ellis J.G."/>
            <person name="Dodds P.N."/>
            <person name="Schein J.E."/>
            <person name="Zhong S."/>
            <person name="Hamelin R.C."/>
            <person name="Grigoriev I.V."/>
            <person name="Szabo L.J."/>
            <person name="Martin F."/>
        </authorList>
    </citation>
    <scope>NUCLEOTIDE SEQUENCE [LARGE SCALE GENOMIC DNA]</scope>
    <source>
        <strain evidence="8">CRL 75-36-700-3 / race SCCL</strain>
    </source>
</reference>
<feature type="compositionally biased region" description="Basic and acidic residues" evidence="4">
    <location>
        <begin position="748"/>
        <end position="761"/>
    </location>
</feature>
<keyword evidence="2" id="KW-0333">Golgi apparatus</keyword>
<dbReference type="GO" id="GO:0005783">
    <property type="term" value="C:endoplasmic reticulum"/>
    <property type="evidence" value="ECO:0000318"/>
    <property type="project" value="GO_Central"/>
</dbReference>
<dbReference type="RefSeq" id="XP_003321581.2">
    <property type="nucleotide sequence ID" value="XM_003321533.2"/>
</dbReference>
<dbReference type="Pfam" id="PF04871">
    <property type="entry name" value="Uso1_p115_C"/>
    <property type="match status" value="1"/>
</dbReference>
<dbReference type="Proteomes" id="UP000008783">
    <property type="component" value="Unassembled WGS sequence"/>
</dbReference>
<dbReference type="InterPro" id="IPR011989">
    <property type="entry name" value="ARM-like"/>
</dbReference>
<dbReference type="GeneID" id="10537373"/>
<feature type="region of interest" description="Disordered" evidence="4">
    <location>
        <begin position="848"/>
        <end position="874"/>
    </location>
</feature>
<accession>E3JYN7</accession>
<dbReference type="InterPro" id="IPR006955">
    <property type="entry name" value="Uso1_p115_C"/>
</dbReference>
<feature type="domain" description="Uso1/p115-like vesicle tethering protein C-terminal" evidence="6">
    <location>
        <begin position="760"/>
        <end position="868"/>
    </location>
</feature>
<gene>
    <name evidence="7" type="ORF">PGTG_03118</name>
</gene>
<dbReference type="SUPFAM" id="SSF48371">
    <property type="entry name" value="ARM repeat"/>
    <property type="match status" value="1"/>
</dbReference>
<dbReference type="Pfam" id="PF04869">
    <property type="entry name" value="Uso1_p115_head"/>
    <property type="match status" value="1"/>
</dbReference>
<dbReference type="KEGG" id="pgr:PGTG_03118"/>
<sequence>MSFLSSLQGTVLQGYAALQGPQGQPQSPTDTLVKLLDRLQNSSQHEDRRSSLLGIKGMARDWKSEVGQVALPAILDLLAEPGLVDDLDMAKAVLETLNILCEIEETEPGRPSKTDCGVTHVDTFLMKPEPTHAVLSLLSTTSFYIRFFSLQLLGTLLTTPPPRPLTLQAHFLTAPGGLGTILSILDETREILRNEVLLILLNITEKNADIQKIIAFEGGFDRLFHIIDVEGGIGAGGIVVQDCLLCVGQLLRYNVSNQNYFRETSCIPHLAPMLLFPPAQDPHPVALDSFATQPWSEQKLNNALLVLALARTMVSGAGAGKIANQRAILVGGLTRCLAEMGLASAAPPVLKAEALHILAHVIRGSEINQEFISKLVLNPLAASSPPPGQDPSYSDREKPEFYRLPPQSAILALFSLALEGLPGAQNPSSAEDELHTLSVRAAALSVIDSFLDGNLDAQLGIVATMNTPIPQLPEQNSGPSHSPGSLLFEALQSLPPTDAGGMAAYTSFFASLIFAHLLRGFEPAKKLAREIRIGSDPAGPHGPTNDEDDQTSLVQVLIGNLMMAQRMQSQSNNAGDGIQRSLAWARIMVGYLMVLATWFWESPATTSEFLSEGTNLQVLIEPISQSSGVDPLVQGLCAFVLGIVYESDHDPASTIPRSTLQPILHSRVGPDQFVNRILRLREDPRFKNVGPDVLELCPQAPAPSDPSNPDEEPGLWFDWPFVEFLKNNYVSIQQSILIDPGAGGGHNSSKENAHQSEELSRLKTQVAEQTNDIQALERQVSELTIQLKEQDVAEMDRLRRENERLSEEVRVLREETGRLGAAQKENEKEQEDLLVLLEEVSGKRRRDKVLMRQKGLEVSEDEDEDDEGGASQCQ</sequence>
<dbReference type="GO" id="GO:0048280">
    <property type="term" value="P:vesicle fusion with Golgi apparatus"/>
    <property type="evidence" value="ECO:0007669"/>
    <property type="project" value="InterPro"/>
</dbReference>
<evidence type="ECO:0000259" key="6">
    <source>
        <dbReference type="Pfam" id="PF04871"/>
    </source>
</evidence>
<dbReference type="HOGENOM" id="CLU_006318_1_0_1"/>
<dbReference type="GO" id="GO:0005795">
    <property type="term" value="C:Golgi stack"/>
    <property type="evidence" value="ECO:0000318"/>
    <property type="project" value="GO_Central"/>
</dbReference>
<dbReference type="AlphaFoldDB" id="E3JYN7"/>
<evidence type="ECO:0008006" key="9">
    <source>
        <dbReference type="Google" id="ProtNLM"/>
    </source>
</evidence>
<dbReference type="FunFam" id="1.25.10.10:FF:000296">
    <property type="entry name" value="Related to transport protein USO1"/>
    <property type="match status" value="1"/>
</dbReference>
<comment type="subcellular location">
    <subcellularLocation>
        <location evidence="1">Golgi apparatus</location>
    </subcellularLocation>
</comment>
<feature type="domain" description="Vesicle tethering protein Uso1/P115-like head" evidence="5">
    <location>
        <begin position="368"/>
        <end position="736"/>
    </location>
</feature>
<protein>
    <recommendedName>
        <fullName evidence="9">Vesicle tethering protein Uso1/P115-like head domain-containing protein</fullName>
    </recommendedName>
</protein>
<evidence type="ECO:0000313" key="8">
    <source>
        <dbReference type="Proteomes" id="UP000008783"/>
    </source>
</evidence>
<evidence type="ECO:0000256" key="3">
    <source>
        <dbReference type="ARBA" id="ARBA00023054"/>
    </source>
</evidence>
<feature type="compositionally biased region" description="Basic and acidic residues" evidence="4">
    <location>
        <begin position="848"/>
        <end position="857"/>
    </location>
</feature>
<evidence type="ECO:0000256" key="2">
    <source>
        <dbReference type="ARBA" id="ARBA00023034"/>
    </source>
</evidence>